<dbReference type="PANTHER" id="PTHR32552">
    <property type="entry name" value="FERRICHROME IRON RECEPTOR-RELATED"/>
    <property type="match status" value="1"/>
</dbReference>
<evidence type="ECO:0000256" key="8">
    <source>
        <dbReference type="ARBA" id="ARBA00023077"/>
    </source>
</evidence>
<keyword evidence="10 11" id="KW-0998">Cell outer membrane</keyword>
<evidence type="ECO:0000256" key="1">
    <source>
        <dbReference type="ARBA" id="ARBA00004571"/>
    </source>
</evidence>
<evidence type="ECO:0000256" key="10">
    <source>
        <dbReference type="ARBA" id="ARBA00023237"/>
    </source>
</evidence>
<dbReference type="InterPro" id="IPR012910">
    <property type="entry name" value="Plug_dom"/>
</dbReference>
<keyword evidence="4" id="KW-0410">Iron transport</keyword>
<evidence type="ECO:0000259" key="14">
    <source>
        <dbReference type="Pfam" id="PF00593"/>
    </source>
</evidence>
<reference evidence="16 17" key="1">
    <citation type="submission" date="2024-06" db="EMBL/GenBank/DDBJ databases">
        <title>Brevundimonas sp. C11.</title>
        <authorList>
            <person name="Maltman C."/>
        </authorList>
    </citation>
    <scope>NUCLEOTIDE SEQUENCE [LARGE SCALE GENOMIC DNA]</scope>
    <source>
        <strain evidence="16 17">C11</strain>
    </source>
</reference>
<dbReference type="Gene3D" id="2.40.170.20">
    <property type="entry name" value="TonB-dependent receptor, beta-barrel domain"/>
    <property type="match status" value="1"/>
</dbReference>
<keyword evidence="9 11" id="KW-0472">Membrane</keyword>
<keyword evidence="2 11" id="KW-0813">Transport</keyword>
<dbReference type="RefSeq" id="WP_349683723.1">
    <property type="nucleotide sequence ID" value="NZ_JBEGDD010000003.1"/>
</dbReference>
<keyword evidence="5 11" id="KW-0812">Transmembrane</keyword>
<accession>A0ABV1NL46</accession>
<evidence type="ECO:0000256" key="5">
    <source>
        <dbReference type="ARBA" id="ARBA00022692"/>
    </source>
</evidence>
<dbReference type="InterPro" id="IPR000531">
    <property type="entry name" value="Beta-barrel_TonB"/>
</dbReference>
<dbReference type="InterPro" id="IPR039426">
    <property type="entry name" value="TonB-dep_rcpt-like"/>
</dbReference>
<evidence type="ECO:0000256" key="2">
    <source>
        <dbReference type="ARBA" id="ARBA00022448"/>
    </source>
</evidence>
<comment type="subcellular location">
    <subcellularLocation>
        <location evidence="1 11">Cell outer membrane</location>
        <topology evidence="1 11">Multi-pass membrane protein</topology>
    </subcellularLocation>
</comment>
<comment type="similarity">
    <text evidence="11 12">Belongs to the TonB-dependent receptor family.</text>
</comment>
<evidence type="ECO:0000256" key="9">
    <source>
        <dbReference type="ARBA" id="ARBA00023136"/>
    </source>
</evidence>
<keyword evidence="7" id="KW-0406">Ion transport</keyword>
<evidence type="ECO:0000256" key="11">
    <source>
        <dbReference type="PROSITE-ProRule" id="PRU01360"/>
    </source>
</evidence>
<evidence type="ECO:0000259" key="15">
    <source>
        <dbReference type="Pfam" id="PF07715"/>
    </source>
</evidence>
<feature type="chain" id="PRO_5046239017" evidence="13">
    <location>
        <begin position="47"/>
        <end position="782"/>
    </location>
</feature>
<evidence type="ECO:0000256" key="12">
    <source>
        <dbReference type="RuleBase" id="RU003357"/>
    </source>
</evidence>
<evidence type="ECO:0000256" key="13">
    <source>
        <dbReference type="SAM" id="SignalP"/>
    </source>
</evidence>
<keyword evidence="8 12" id="KW-0798">TonB box</keyword>
<evidence type="ECO:0000256" key="7">
    <source>
        <dbReference type="ARBA" id="ARBA00023065"/>
    </source>
</evidence>
<keyword evidence="16" id="KW-0675">Receptor</keyword>
<dbReference type="SUPFAM" id="SSF56935">
    <property type="entry name" value="Porins"/>
    <property type="match status" value="1"/>
</dbReference>
<name>A0ABV1NL46_9CAUL</name>
<dbReference type="PROSITE" id="PS52016">
    <property type="entry name" value="TONB_DEPENDENT_REC_3"/>
    <property type="match status" value="1"/>
</dbReference>
<keyword evidence="13" id="KW-0732">Signal</keyword>
<dbReference type="EMBL" id="JBEGDD010000003">
    <property type="protein sequence ID" value="MEQ7154557.1"/>
    <property type="molecule type" value="Genomic_DNA"/>
</dbReference>
<dbReference type="Proteomes" id="UP001445732">
    <property type="component" value="Unassembled WGS sequence"/>
</dbReference>
<dbReference type="PANTHER" id="PTHR32552:SF81">
    <property type="entry name" value="TONB-DEPENDENT OUTER MEMBRANE RECEPTOR"/>
    <property type="match status" value="1"/>
</dbReference>
<keyword evidence="6" id="KW-0408">Iron</keyword>
<feature type="domain" description="TonB-dependent receptor plug" evidence="15">
    <location>
        <begin position="74"/>
        <end position="187"/>
    </location>
</feature>
<feature type="domain" description="TonB-dependent receptor-like beta-barrel" evidence="14">
    <location>
        <begin position="307"/>
        <end position="714"/>
    </location>
</feature>
<protein>
    <submittedName>
        <fullName evidence="16">TonB-dependent receptor</fullName>
    </submittedName>
</protein>
<evidence type="ECO:0000256" key="4">
    <source>
        <dbReference type="ARBA" id="ARBA00022496"/>
    </source>
</evidence>
<keyword evidence="3 11" id="KW-1134">Transmembrane beta strand</keyword>
<proteinExistence type="inferred from homology"/>
<feature type="signal peptide" evidence="13">
    <location>
        <begin position="1"/>
        <end position="46"/>
    </location>
</feature>
<gene>
    <name evidence="16" type="ORF">ABN401_04955</name>
</gene>
<sequence length="782" mass="84264">MATSVNPFQPAQTGQPRRQTGEGLMRLNSLYCGAALAALLSTPALAQTPPRSAGDQASTVEDVIVTSRRREEQIQEVPASVSALSGRQLEELNISTQGGLSYILPGVAYVDTGNINAESNIRGAGSGTSRTAGVDAPIAYLKDGASITGGNIGGRGYVRSDLFDLERLEVTRGPQGSLYGVNAVGGVLQAISKRPEAEFGFSGRIGYTFETERNDFEAIVNLPLSETLAFRLGGQFAEKHDGFFRNAFDGSFGDVEEYQGGRASLLWTPTPDVTVFSALDLSDETSASNGVRNLNIRNDPLATALPADTDGPFVYASNFNTPVERSVINFVTVIDYDSDLGRFTSTSLYRERDAVFPQDADGTAPGYYLTPTPAATCATRSCTNVNADLTELISQELRLDGELRPGLDFLIGGNIARRETEFTIVQDGRVISATNSAPSPTANISQASREEETQTGLFASLTWAATDRLSLDFAARYNYSDKTLDAYQVPRVSGTTLCAYTDPLSVDPLVTPQCVRQRAVLQESFSNAAPTFSARYDLTPDWRVFASYALGYRAGGFNSNTVLDPAIPAAFEPEQTKAFEAGTKFETLGALFSLTGFFNEFDDLLVTVDSLGPDNVTRNYRFNAGAAESYGVDFEVNGRVDVNGNGGSLGYTAAVNYLKGEITGGRFDGARIEGSPEWTYTFTGIYSQDLVDDWRFGANASYRAQRGGFTGTVGLTNRVELADLDLVGASLWLSRGPVRLELVASNLLDETYESIRNPTTSTYGDPRTVRLGLVYRFGSEAR</sequence>
<dbReference type="Pfam" id="PF00593">
    <property type="entry name" value="TonB_dep_Rec_b-barrel"/>
    <property type="match status" value="1"/>
</dbReference>
<keyword evidence="17" id="KW-1185">Reference proteome</keyword>
<organism evidence="16 17">
    <name type="scientific">Brevundimonas aurifodinae</name>
    <dbReference type="NCBI Taxonomy" id="1508312"/>
    <lineage>
        <taxon>Bacteria</taxon>
        <taxon>Pseudomonadati</taxon>
        <taxon>Pseudomonadota</taxon>
        <taxon>Alphaproteobacteria</taxon>
        <taxon>Caulobacterales</taxon>
        <taxon>Caulobacteraceae</taxon>
        <taxon>Brevundimonas</taxon>
    </lineage>
</organism>
<comment type="caution">
    <text evidence="16">The sequence shown here is derived from an EMBL/GenBank/DDBJ whole genome shotgun (WGS) entry which is preliminary data.</text>
</comment>
<dbReference type="InterPro" id="IPR036942">
    <property type="entry name" value="Beta-barrel_TonB_sf"/>
</dbReference>
<evidence type="ECO:0000256" key="6">
    <source>
        <dbReference type="ARBA" id="ARBA00023004"/>
    </source>
</evidence>
<dbReference type="Pfam" id="PF07715">
    <property type="entry name" value="Plug"/>
    <property type="match status" value="1"/>
</dbReference>
<evidence type="ECO:0000256" key="3">
    <source>
        <dbReference type="ARBA" id="ARBA00022452"/>
    </source>
</evidence>
<evidence type="ECO:0000313" key="16">
    <source>
        <dbReference type="EMBL" id="MEQ7154557.1"/>
    </source>
</evidence>
<evidence type="ECO:0000313" key="17">
    <source>
        <dbReference type="Proteomes" id="UP001445732"/>
    </source>
</evidence>